<evidence type="ECO:0000313" key="3">
    <source>
        <dbReference type="Proteomes" id="UP001501444"/>
    </source>
</evidence>
<gene>
    <name evidence="2" type="ORF">GCM10010170_069430</name>
</gene>
<dbReference type="PROSITE" id="PS51257">
    <property type="entry name" value="PROKAR_LIPOPROTEIN"/>
    <property type="match status" value="1"/>
</dbReference>
<evidence type="ECO:0000313" key="2">
    <source>
        <dbReference type="EMBL" id="GAA2369159.1"/>
    </source>
</evidence>
<dbReference type="Gene3D" id="2.50.20.20">
    <property type="match status" value="1"/>
</dbReference>
<evidence type="ECO:0008006" key="4">
    <source>
        <dbReference type="Google" id="ProtNLM"/>
    </source>
</evidence>
<dbReference type="Proteomes" id="UP001501444">
    <property type="component" value="Unassembled WGS sequence"/>
</dbReference>
<protein>
    <recommendedName>
        <fullName evidence="4">Lipoprotein</fullName>
    </recommendedName>
</protein>
<dbReference type="EMBL" id="BAAARV010000068">
    <property type="protein sequence ID" value="GAA2369159.1"/>
    <property type="molecule type" value="Genomic_DNA"/>
</dbReference>
<keyword evidence="3" id="KW-1185">Reference proteome</keyword>
<accession>A0ABP5U441</accession>
<evidence type="ECO:0000256" key="1">
    <source>
        <dbReference type="SAM" id="SignalP"/>
    </source>
</evidence>
<dbReference type="RefSeq" id="WP_344616817.1">
    <property type="nucleotide sequence ID" value="NZ_BAAARV010000068.1"/>
</dbReference>
<comment type="caution">
    <text evidence="2">The sequence shown here is derived from an EMBL/GenBank/DDBJ whole genome shotgun (WGS) entry which is preliminary data.</text>
</comment>
<name>A0ABP5U441_9ACTN</name>
<feature type="signal peptide" evidence="1">
    <location>
        <begin position="1"/>
        <end position="23"/>
    </location>
</feature>
<keyword evidence="1" id="KW-0732">Signal</keyword>
<feature type="chain" id="PRO_5046374813" description="Lipoprotein" evidence="1">
    <location>
        <begin position="24"/>
        <end position="260"/>
    </location>
</feature>
<organism evidence="2 3">
    <name type="scientific">Dactylosporangium salmoneum</name>
    <dbReference type="NCBI Taxonomy" id="53361"/>
    <lineage>
        <taxon>Bacteria</taxon>
        <taxon>Bacillati</taxon>
        <taxon>Actinomycetota</taxon>
        <taxon>Actinomycetes</taxon>
        <taxon>Micromonosporales</taxon>
        <taxon>Micromonosporaceae</taxon>
        <taxon>Dactylosporangium</taxon>
    </lineage>
</organism>
<sequence>MKHLRALLAVALAMAGTAACGTADPDAAGTAPPVVASSAAPSPKDTLVSAVKALDTTSFDLTINQDGLAGTGRFDGTAKAMQLEATTKVQGQKVSIAYLVIAPNVWFKGDFGTAGNKALGITKGKWMLVDQSKIEDKTSLPIDDAGSPGLSLVPMLQAATDVVKTDAGHFEGKLDVSVANNLFSADAELLQKIGDKAKSVPFAAAVDEQGRLKTLKLDGTGIDPSISAEAEFTNFGAIQPITKPAGAYPAPASLYKFFNA</sequence>
<proteinExistence type="predicted"/>
<reference evidence="3" key="1">
    <citation type="journal article" date="2019" name="Int. J. Syst. Evol. Microbiol.">
        <title>The Global Catalogue of Microorganisms (GCM) 10K type strain sequencing project: providing services to taxonomists for standard genome sequencing and annotation.</title>
        <authorList>
            <consortium name="The Broad Institute Genomics Platform"/>
            <consortium name="The Broad Institute Genome Sequencing Center for Infectious Disease"/>
            <person name="Wu L."/>
            <person name="Ma J."/>
        </authorList>
    </citation>
    <scope>NUCLEOTIDE SEQUENCE [LARGE SCALE GENOMIC DNA]</scope>
    <source>
        <strain evidence="3">JCM 3272</strain>
    </source>
</reference>